<evidence type="ECO:0000313" key="3">
    <source>
        <dbReference type="EMBL" id="OLO49497.1"/>
    </source>
</evidence>
<dbReference type="Pfam" id="PF06259">
    <property type="entry name" value="Abhydrolase_8"/>
    <property type="match status" value="1"/>
</dbReference>
<name>A0A1Q8VN18_9ACTO</name>
<dbReference type="AlphaFoldDB" id="A0A1Q8VN18"/>
<sequence>MASGDIDYADHVVVFTPGMDSTVNKSLATDKGGAGDHVNSTENIMKESGLKWSTEDNKKSETVAGVTWLGYDAPHADKVLSSGEAKEGGKHLADFYDGLQETHHGDPHLMAAGHSYGSLATGYALRQSTAPDDFSIMGSPGPSSVDASDFHMLPDHTFAAANNWDPVAASGYYGGNPTTDPNSDFTALDTDANGPYKYSSGHSHYTDKGSTSLHSQGQILKGTKPDYVDRPSIKQG</sequence>
<feature type="compositionally biased region" description="Polar residues" evidence="1">
    <location>
        <begin position="176"/>
        <end position="185"/>
    </location>
</feature>
<reference evidence="3 4" key="1">
    <citation type="submission" date="2016-12" db="EMBL/GenBank/DDBJ databases">
        <title>Genomic comparison of strains in the 'Actinomyces naeslundii' group.</title>
        <authorList>
            <person name="Mughal S.R."/>
            <person name="Do T."/>
            <person name="Gilbert S.C."/>
            <person name="Witherden E.A."/>
            <person name="Didelot X."/>
            <person name="Beighton D."/>
        </authorList>
    </citation>
    <scope>NUCLEOTIDE SEQUENCE [LARGE SCALE GENOMIC DNA]</scope>
    <source>
        <strain evidence="3 4">S24V</strain>
    </source>
</reference>
<feature type="compositionally biased region" description="Basic and acidic residues" evidence="1">
    <location>
        <begin position="223"/>
        <end position="236"/>
    </location>
</feature>
<feature type="compositionally biased region" description="Polar residues" evidence="1">
    <location>
        <begin position="200"/>
        <end position="218"/>
    </location>
</feature>
<comment type="caution">
    <text evidence="3">The sequence shown here is derived from an EMBL/GenBank/DDBJ whole genome shotgun (WGS) entry which is preliminary data.</text>
</comment>
<evidence type="ECO:0000259" key="2">
    <source>
        <dbReference type="Pfam" id="PF06259"/>
    </source>
</evidence>
<gene>
    <name evidence="3" type="ORF">BKH30_10635</name>
</gene>
<dbReference type="Proteomes" id="UP000186855">
    <property type="component" value="Unassembled WGS sequence"/>
</dbReference>
<protein>
    <recommendedName>
        <fullName evidence="2">DUF1023 domain-containing protein</fullName>
    </recommendedName>
</protein>
<dbReference type="EMBL" id="MSKI01000133">
    <property type="protein sequence ID" value="OLO49497.1"/>
    <property type="molecule type" value="Genomic_DNA"/>
</dbReference>
<evidence type="ECO:0000313" key="4">
    <source>
        <dbReference type="Proteomes" id="UP000186855"/>
    </source>
</evidence>
<accession>A0A1Q8VN18</accession>
<organism evidence="3 4">
    <name type="scientific">Actinomyces oris</name>
    <dbReference type="NCBI Taxonomy" id="544580"/>
    <lineage>
        <taxon>Bacteria</taxon>
        <taxon>Bacillati</taxon>
        <taxon>Actinomycetota</taxon>
        <taxon>Actinomycetes</taxon>
        <taxon>Actinomycetales</taxon>
        <taxon>Actinomycetaceae</taxon>
        <taxon>Actinomyces</taxon>
    </lineage>
</organism>
<feature type="region of interest" description="Disordered" evidence="1">
    <location>
        <begin position="173"/>
        <end position="236"/>
    </location>
</feature>
<evidence type="ECO:0000256" key="1">
    <source>
        <dbReference type="SAM" id="MobiDB-lite"/>
    </source>
</evidence>
<dbReference type="InterPro" id="IPR010427">
    <property type="entry name" value="DUF1023"/>
</dbReference>
<feature type="domain" description="DUF1023" evidence="2">
    <location>
        <begin position="2"/>
        <end position="169"/>
    </location>
</feature>
<proteinExistence type="predicted"/>